<organism evidence="2 3">
    <name type="scientific">Lithohypha guttulata</name>
    <dbReference type="NCBI Taxonomy" id="1690604"/>
    <lineage>
        <taxon>Eukaryota</taxon>
        <taxon>Fungi</taxon>
        <taxon>Dikarya</taxon>
        <taxon>Ascomycota</taxon>
        <taxon>Pezizomycotina</taxon>
        <taxon>Eurotiomycetes</taxon>
        <taxon>Chaetothyriomycetidae</taxon>
        <taxon>Chaetothyriales</taxon>
        <taxon>Trichomeriaceae</taxon>
        <taxon>Lithohypha</taxon>
    </lineage>
</organism>
<reference evidence="2 3" key="1">
    <citation type="submission" date="2023-08" db="EMBL/GenBank/DDBJ databases">
        <title>Black Yeasts Isolated from many extreme environments.</title>
        <authorList>
            <person name="Coleine C."/>
            <person name="Stajich J.E."/>
            <person name="Selbmann L."/>
        </authorList>
    </citation>
    <scope>NUCLEOTIDE SEQUENCE [LARGE SCALE GENOMIC DNA]</scope>
    <source>
        <strain evidence="2 3">CCFEE 5910</strain>
    </source>
</reference>
<protein>
    <recommendedName>
        <fullName evidence="1">N-acetyltransferase domain-containing protein</fullName>
    </recommendedName>
</protein>
<dbReference type="EMBL" id="JAVRRJ010000006">
    <property type="protein sequence ID" value="KAK5083549.1"/>
    <property type="molecule type" value="Genomic_DNA"/>
</dbReference>
<dbReference type="SUPFAM" id="SSF55729">
    <property type="entry name" value="Acyl-CoA N-acyltransferases (Nat)"/>
    <property type="match status" value="2"/>
</dbReference>
<name>A0AAN7SX95_9EURO</name>
<keyword evidence="3" id="KW-1185">Reference proteome</keyword>
<sequence length="223" mass="24974">MTTHTTLTTPRLLLREARPSDAEALFEAFSDPEVMRYWSTPPHPDIACTENWIAGMIESAQNGVTDFVICLRSGVEVESEEDVSGPIGKIGIYASRPSNEIGFLLSRQYWGKRYTKEALGVVLEYLFSLENQDSHDVGRAGGGDAKGLIEWTVLTEDELMSRWLYPSITADTDPRNAASIGLLKQLEFVENGCQKESLVVGDEIVDSLYLKLEREIWLQRDAQ</sequence>
<dbReference type="GO" id="GO:0016747">
    <property type="term" value="F:acyltransferase activity, transferring groups other than amino-acyl groups"/>
    <property type="evidence" value="ECO:0007669"/>
    <property type="project" value="InterPro"/>
</dbReference>
<dbReference type="InterPro" id="IPR016181">
    <property type="entry name" value="Acyl_CoA_acyltransferase"/>
</dbReference>
<dbReference type="Proteomes" id="UP001309876">
    <property type="component" value="Unassembled WGS sequence"/>
</dbReference>
<feature type="domain" description="N-acetyltransferase" evidence="1">
    <location>
        <begin position="11"/>
        <end position="188"/>
    </location>
</feature>
<evidence type="ECO:0000313" key="2">
    <source>
        <dbReference type="EMBL" id="KAK5083549.1"/>
    </source>
</evidence>
<evidence type="ECO:0000313" key="3">
    <source>
        <dbReference type="Proteomes" id="UP001309876"/>
    </source>
</evidence>
<accession>A0AAN7SX95</accession>
<gene>
    <name evidence="2" type="ORF">LTR05_006052</name>
</gene>
<dbReference type="PANTHER" id="PTHR43792">
    <property type="entry name" value="GNAT FAMILY, PUTATIVE (AFU_ORTHOLOGUE AFUA_3G00765)-RELATED-RELATED"/>
    <property type="match status" value="1"/>
</dbReference>
<dbReference type="AlphaFoldDB" id="A0AAN7SX95"/>
<dbReference type="InterPro" id="IPR051531">
    <property type="entry name" value="N-acetyltransferase"/>
</dbReference>
<dbReference type="Pfam" id="PF13302">
    <property type="entry name" value="Acetyltransf_3"/>
    <property type="match status" value="1"/>
</dbReference>
<dbReference type="Gene3D" id="3.40.630.30">
    <property type="match status" value="1"/>
</dbReference>
<evidence type="ECO:0000259" key="1">
    <source>
        <dbReference type="Pfam" id="PF13302"/>
    </source>
</evidence>
<dbReference type="InterPro" id="IPR000182">
    <property type="entry name" value="GNAT_dom"/>
</dbReference>
<comment type="caution">
    <text evidence="2">The sequence shown here is derived from an EMBL/GenBank/DDBJ whole genome shotgun (WGS) entry which is preliminary data.</text>
</comment>
<dbReference type="PANTHER" id="PTHR43792:SF1">
    <property type="entry name" value="N-ACETYLTRANSFERASE DOMAIN-CONTAINING PROTEIN"/>
    <property type="match status" value="1"/>
</dbReference>
<proteinExistence type="predicted"/>